<evidence type="ECO:0000313" key="1">
    <source>
        <dbReference type="EMBL" id="KAF6717192.1"/>
    </source>
</evidence>
<proteinExistence type="predicted"/>
<protein>
    <submittedName>
        <fullName evidence="1">Uncharacterized protein</fullName>
    </submittedName>
</protein>
<accession>A0A834BTY6</accession>
<dbReference type="AlphaFoldDB" id="A0A834BTY6"/>
<gene>
    <name evidence="1" type="ORF">FQA47_013994</name>
</gene>
<evidence type="ECO:0000313" key="2">
    <source>
        <dbReference type="Proteomes" id="UP000646548"/>
    </source>
</evidence>
<dbReference type="Proteomes" id="UP000646548">
    <property type="component" value="Unassembled WGS sequence"/>
</dbReference>
<sequence length="133" mass="14069">MSQICRRSSPAPATCSAFASALAPAPVVPLALQLRFASLPGPLSRRTPATSLERYKDCLGDLLAQSGFMPTLRGAACLLSRNDIVNGNNTSSYRTCPQPQWMNGSQMERRVCAVVISESLEASSGVAARAAAR</sequence>
<comment type="caution">
    <text evidence="1">The sequence shown here is derived from an EMBL/GenBank/DDBJ whole genome shotgun (WGS) entry which is preliminary data.</text>
</comment>
<organism evidence="1 2">
    <name type="scientific">Oryzias melastigma</name>
    <name type="common">Marine medaka</name>
    <dbReference type="NCBI Taxonomy" id="30732"/>
    <lineage>
        <taxon>Eukaryota</taxon>
        <taxon>Metazoa</taxon>
        <taxon>Chordata</taxon>
        <taxon>Craniata</taxon>
        <taxon>Vertebrata</taxon>
        <taxon>Euteleostomi</taxon>
        <taxon>Actinopterygii</taxon>
        <taxon>Neopterygii</taxon>
        <taxon>Teleostei</taxon>
        <taxon>Neoteleostei</taxon>
        <taxon>Acanthomorphata</taxon>
        <taxon>Ovalentaria</taxon>
        <taxon>Atherinomorphae</taxon>
        <taxon>Beloniformes</taxon>
        <taxon>Adrianichthyidae</taxon>
        <taxon>Oryziinae</taxon>
        <taxon>Oryzias</taxon>
    </lineage>
</organism>
<reference evidence="1" key="1">
    <citation type="journal article" name="BMC Genomics">
        <title>Long-read sequencing and de novo genome assembly of marine medaka (Oryzias melastigma).</title>
        <authorList>
            <person name="Liang P."/>
            <person name="Saqib H.S.A."/>
            <person name="Ni X."/>
            <person name="Shen Y."/>
        </authorList>
    </citation>
    <scope>NUCLEOTIDE SEQUENCE</scope>
    <source>
        <tissue evidence="1">Muscle</tissue>
    </source>
</reference>
<dbReference type="EMBL" id="WKFB01000869">
    <property type="protein sequence ID" value="KAF6717192.1"/>
    <property type="molecule type" value="Genomic_DNA"/>
</dbReference>
<name>A0A834BTY6_ORYME</name>